<dbReference type="SMART" id="SM00530">
    <property type="entry name" value="HTH_XRE"/>
    <property type="match status" value="1"/>
</dbReference>
<keyword evidence="4" id="KW-1185">Reference proteome</keyword>
<dbReference type="PROSITE" id="PS50943">
    <property type="entry name" value="HTH_CROC1"/>
    <property type="match status" value="1"/>
</dbReference>
<dbReference type="RefSeq" id="WP_090942809.1">
    <property type="nucleotide sequence ID" value="NZ_FOTS01000056.1"/>
</dbReference>
<dbReference type="Proteomes" id="UP000199520">
    <property type="component" value="Unassembled WGS sequence"/>
</dbReference>
<sequence>MNGNMIFAKRIKQLREENGDSQESLAVIFNYSKQAISNWEVSGKVPRSKVLEKLAERYETTSDYLLGFTDDPHSIRPSNETKKPKDLKRILEQHDIMFDGVPIDEDAKKEIMHIVEFELYKRAKELNKRKKATPES</sequence>
<dbReference type="PANTHER" id="PTHR46558">
    <property type="entry name" value="TRACRIPTIONAL REGULATORY PROTEIN-RELATED-RELATED"/>
    <property type="match status" value="1"/>
</dbReference>
<dbReference type="InterPro" id="IPR001387">
    <property type="entry name" value="Cro/C1-type_HTH"/>
</dbReference>
<dbReference type="OrthoDB" id="8115576at2"/>
<dbReference type="Pfam" id="PF01381">
    <property type="entry name" value="HTH_3"/>
    <property type="match status" value="1"/>
</dbReference>
<reference evidence="4" key="1">
    <citation type="submission" date="2016-10" db="EMBL/GenBank/DDBJ databases">
        <authorList>
            <person name="Varghese N."/>
            <person name="Submissions S."/>
        </authorList>
    </citation>
    <scope>NUCLEOTIDE SEQUENCE [LARGE SCALE GENOMIC DNA]</scope>
    <source>
        <strain evidence="4">DSM 13327</strain>
    </source>
</reference>
<dbReference type="Gene3D" id="1.10.260.40">
    <property type="entry name" value="lambda repressor-like DNA-binding domains"/>
    <property type="match status" value="1"/>
</dbReference>
<evidence type="ECO:0000259" key="2">
    <source>
        <dbReference type="PROSITE" id="PS50943"/>
    </source>
</evidence>
<protein>
    <submittedName>
        <fullName evidence="3">Helix-turn-helix</fullName>
    </submittedName>
</protein>
<dbReference type="SUPFAM" id="SSF47413">
    <property type="entry name" value="lambda repressor-like DNA-binding domains"/>
    <property type="match status" value="1"/>
</dbReference>
<organism evidence="3 4">
    <name type="scientific">Pelosinus propionicus DSM 13327</name>
    <dbReference type="NCBI Taxonomy" id="1123291"/>
    <lineage>
        <taxon>Bacteria</taxon>
        <taxon>Bacillati</taxon>
        <taxon>Bacillota</taxon>
        <taxon>Negativicutes</taxon>
        <taxon>Selenomonadales</taxon>
        <taxon>Sporomusaceae</taxon>
        <taxon>Pelosinus</taxon>
    </lineage>
</organism>
<accession>A0A1I4P310</accession>
<feature type="domain" description="HTH cro/C1-type" evidence="2">
    <location>
        <begin position="11"/>
        <end position="65"/>
    </location>
</feature>
<dbReference type="GO" id="GO:0003677">
    <property type="term" value="F:DNA binding"/>
    <property type="evidence" value="ECO:0007669"/>
    <property type="project" value="UniProtKB-KW"/>
</dbReference>
<dbReference type="InterPro" id="IPR010982">
    <property type="entry name" value="Lambda_DNA-bd_dom_sf"/>
</dbReference>
<name>A0A1I4P310_9FIRM</name>
<dbReference type="EMBL" id="FOTS01000056">
    <property type="protein sequence ID" value="SFM22109.1"/>
    <property type="molecule type" value="Genomic_DNA"/>
</dbReference>
<evidence type="ECO:0000313" key="3">
    <source>
        <dbReference type="EMBL" id="SFM22109.1"/>
    </source>
</evidence>
<dbReference type="AlphaFoldDB" id="A0A1I4P310"/>
<dbReference type="PANTHER" id="PTHR46558:SF11">
    <property type="entry name" value="HTH-TYPE TRANSCRIPTIONAL REGULATOR XRE"/>
    <property type="match status" value="1"/>
</dbReference>
<evidence type="ECO:0000313" key="4">
    <source>
        <dbReference type="Proteomes" id="UP000199520"/>
    </source>
</evidence>
<proteinExistence type="predicted"/>
<evidence type="ECO:0000256" key="1">
    <source>
        <dbReference type="ARBA" id="ARBA00023125"/>
    </source>
</evidence>
<gene>
    <name evidence="3" type="ORF">SAMN04490355_105645</name>
</gene>
<keyword evidence="1" id="KW-0238">DNA-binding</keyword>
<dbReference type="STRING" id="1123291.SAMN04490355_105645"/>
<dbReference type="CDD" id="cd00093">
    <property type="entry name" value="HTH_XRE"/>
    <property type="match status" value="1"/>
</dbReference>